<dbReference type="AlphaFoldDB" id="A0A6J4STD9"/>
<feature type="signal peptide" evidence="1">
    <location>
        <begin position="1"/>
        <end position="25"/>
    </location>
</feature>
<feature type="chain" id="PRO_5038774660" evidence="1">
    <location>
        <begin position="26"/>
        <end position="86"/>
    </location>
</feature>
<reference evidence="2" key="1">
    <citation type="submission" date="2020-02" db="EMBL/GenBank/DDBJ databases">
        <authorList>
            <person name="Meier V. D."/>
        </authorList>
    </citation>
    <scope>NUCLEOTIDE SEQUENCE</scope>
    <source>
        <strain evidence="2">AVDCRST_MAG85</strain>
    </source>
</reference>
<dbReference type="EMBL" id="CADCVT010000213">
    <property type="protein sequence ID" value="CAA9504690.1"/>
    <property type="molecule type" value="Genomic_DNA"/>
</dbReference>
<protein>
    <submittedName>
        <fullName evidence="2">Uncharacterized protein</fullName>
    </submittedName>
</protein>
<sequence length="86" mass="8813">MIASISRRLLVPAALLGLSTVGALGADAATANTARVSADTACVSQPFNPKDPTAPLIRCCPPDSECTQFPPRLPELPPATTGRATL</sequence>
<evidence type="ECO:0000256" key="1">
    <source>
        <dbReference type="SAM" id="SignalP"/>
    </source>
</evidence>
<organism evidence="2">
    <name type="scientific">uncultured Solirubrobacteraceae bacterium</name>
    <dbReference type="NCBI Taxonomy" id="1162706"/>
    <lineage>
        <taxon>Bacteria</taxon>
        <taxon>Bacillati</taxon>
        <taxon>Actinomycetota</taxon>
        <taxon>Thermoleophilia</taxon>
        <taxon>Solirubrobacterales</taxon>
        <taxon>Solirubrobacteraceae</taxon>
        <taxon>environmental samples</taxon>
    </lineage>
</organism>
<keyword evidence="1" id="KW-0732">Signal</keyword>
<proteinExistence type="predicted"/>
<name>A0A6J4STD9_9ACTN</name>
<gene>
    <name evidence="2" type="ORF">AVDCRST_MAG85-1976</name>
</gene>
<accession>A0A6J4STD9</accession>
<evidence type="ECO:0000313" key="2">
    <source>
        <dbReference type="EMBL" id="CAA9504690.1"/>
    </source>
</evidence>